<comment type="subcellular location">
    <subcellularLocation>
        <location evidence="1">Membrane</location>
    </subcellularLocation>
</comment>
<feature type="domain" description="Acyltransferase 3" evidence="4">
    <location>
        <begin position="10"/>
        <end position="323"/>
    </location>
</feature>
<organism evidence="5 6">
    <name type="scientific">Sporolactobacillus spathodeae</name>
    <dbReference type="NCBI Taxonomy" id="1465502"/>
    <lineage>
        <taxon>Bacteria</taxon>
        <taxon>Bacillati</taxon>
        <taxon>Bacillota</taxon>
        <taxon>Bacilli</taxon>
        <taxon>Bacillales</taxon>
        <taxon>Sporolactobacillaceae</taxon>
        <taxon>Sporolactobacillus</taxon>
    </lineage>
</organism>
<dbReference type="InterPro" id="IPR002656">
    <property type="entry name" value="Acyl_transf_3_dom"/>
</dbReference>
<keyword evidence="3" id="KW-1133">Transmembrane helix</keyword>
<feature type="transmembrane region" description="Helical" evidence="3">
    <location>
        <begin position="148"/>
        <end position="166"/>
    </location>
</feature>
<evidence type="ECO:0000313" key="6">
    <source>
        <dbReference type="Proteomes" id="UP000823201"/>
    </source>
</evidence>
<evidence type="ECO:0000259" key="4">
    <source>
        <dbReference type="Pfam" id="PF01757"/>
    </source>
</evidence>
<feature type="transmembrane region" description="Helical" evidence="3">
    <location>
        <begin position="240"/>
        <end position="261"/>
    </location>
</feature>
<feature type="transmembrane region" description="Helical" evidence="3">
    <location>
        <begin position="281"/>
        <end position="300"/>
    </location>
</feature>
<evidence type="ECO:0000313" key="5">
    <source>
        <dbReference type="EMBL" id="MBM7657777.1"/>
    </source>
</evidence>
<accession>A0ABS2Q9Y2</accession>
<feature type="transmembrane region" description="Helical" evidence="3">
    <location>
        <begin position="182"/>
        <end position="201"/>
    </location>
</feature>
<sequence length="340" mass="40448">MKIPVSRDLRIDVLRAIAIICIVVAHSMPNTFIFQLRNFDVTLMVFLMGSSFYLSSQKKNLPYREYLIKRFNRLIIPTWKFLILFFGVFFVIALIFHQHYYFGVRNILSSFLIINGIGYVWIMRVFFIIAVFNPLILLISNKVKNNTIYFLLLTVSYIIYAILLYIDRHIHFSGAAQKIFEYYIAEGFGYCLIAALGIRIYHLKKKQLLFFSTIFFVIFSILFVFHKFAPTQLYKYPPTLYYFSYGLFVSYILFYFLSFNLPLKIFSNKFVIYLSKKSLDLYYCHIIPIYIIILFGSKMAIISGSFITRFLFILFIGLFLLYLKEWPARLLNKHRKNFLK</sequence>
<comment type="caution">
    <text evidence="5">The sequence shown here is derived from an EMBL/GenBank/DDBJ whole genome shotgun (WGS) entry which is preliminary data.</text>
</comment>
<feature type="transmembrane region" description="Helical" evidence="3">
    <location>
        <begin position="12"/>
        <end position="28"/>
    </location>
</feature>
<gene>
    <name evidence="5" type="ORF">JOC27_001227</name>
</gene>
<evidence type="ECO:0000256" key="2">
    <source>
        <dbReference type="ARBA" id="ARBA00007400"/>
    </source>
</evidence>
<dbReference type="Proteomes" id="UP000823201">
    <property type="component" value="Unassembled WGS sequence"/>
</dbReference>
<evidence type="ECO:0000256" key="3">
    <source>
        <dbReference type="SAM" id="Phobius"/>
    </source>
</evidence>
<keyword evidence="3" id="KW-0472">Membrane</keyword>
<dbReference type="RefSeq" id="WP_205006098.1">
    <property type="nucleotide sequence ID" value="NZ_CBCRXA010000006.1"/>
</dbReference>
<dbReference type="EMBL" id="JAFBEV010000008">
    <property type="protein sequence ID" value="MBM7657777.1"/>
    <property type="molecule type" value="Genomic_DNA"/>
</dbReference>
<dbReference type="Pfam" id="PF01757">
    <property type="entry name" value="Acyl_transf_3"/>
    <property type="match status" value="1"/>
</dbReference>
<keyword evidence="6" id="KW-1185">Reference proteome</keyword>
<evidence type="ECO:0000256" key="1">
    <source>
        <dbReference type="ARBA" id="ARBA00004370"/>
    </source>
</evidence>
<reference evidence="5 6" key="1">
    <citation type="submission" date="2021-01" db="EMBL/GenBank/DDBJ databases">
        <title>Genomic Encyclopedia of Type Strains, Phase IV (KMG-IV): sequencing the most valuable type-strain genomes for metagenomic binning, comparative biology and taxonomic classification.</title>
        <authorList>
            <person name="Goeker M."/>
        </authorList>
    </citation>
    <scope>NUCLEOTIDE SEQUENCE [LARGE SCALE GENOMIC DNA]</scope>
    <source>
        <strain evidence="5 6">DSM 100968</strain>
    </source>
</reference>
<feature type="transmembrane region" description="Helical" evidence="3">
    <location>
        <begin position="116"/>
        <end position="136"/>
    </location>
</feature>
<feature type="transmembrane region" description="Helical" evidence="3">
    <location>
        <begin position="208"/>
        <end position="228"/>
    </location>
</feature>
<comment type="similarity">
    <text evidence="2">Belongs to the acyltransferase 3 family.</text>
</comment>
<keyword evidence="3" id="KW-0812">Transmembrane</keyword>
<feature type="transmembrane region" description="Helical" evidence="3">
    <location>
        <begin position="306"/>
        <end position="323"/>
    </location>
</feature>
<proteinExistence type="inferred from homology"/>
<feature type="transmembrane region" description="Helical" evidence="3">
    <location>
        <begin position="34"/>
        <end position="54"/>
    </location>
</feature>
<protein>
    <submittedName>
        <fullName evidence="5">Peptidoglycan/LPS O-acetylase OafA/YrhL</fullName>
    </submittedName>
</protein>
<name>A0ABS2Q9Y2_9BACL</name>
<feature type="transmembrane region" description="Helical" evidence="3">
    <location>
        <begin position="74"/>
        <end position="96"/>
    </location>
</feature>